<dbReference type="CDD" id="cd00154">
    <property type="entry name" value="Rab"/>
    <property type="match status" value="1"/>
</dbReference>
<keyword evidence="1" id="KW-0547">Nucleotide-binding</keyword>
<keyword evidence="2" id="KW-0342">GTP-binding</keyword>
<dbReference type="AlphaFoldDB" id="X1GDE3"/>
<evidence type="ECO:0008006" key="4">
    <source>
        <dbReference type="Google" id="ProtNLM"/>
    </source>
</evidence>
<dbReference type="GO" id="GO:0003924">
    <property type="term" value="F:GTPase activity"/>
    <property type="evidence" value="ECO:0007669"/>
    <property type="project" value="InterPro"/>
</dbReference>
<dbReference type="SUPFAM" id="SSF52540">
    <property type="entry name" value="P-loop containing nucleoside triphosphate hydrolases"/>
    <property type="match status" value="1"/>
</dbReference>
<dbReference type="SMART" id="SM00173">
    <property type="entry name" value="RAS"/>
    <property type="match status" value="1"/>
</dbReference>
<dbReference type="GO" id="GO:0005525">
    <property type="term" value="F:GTP binding"/>
    <property type="evidence" value="ECO:0007669"/>
    <property type="project" value="UniProtKB-KW"/>
</dbReference>
<dbReference type="InterPro" id="IPR027417">
    <property type="entry name" value="P-loop_NTPase"/>
</dbReference>
<protein>
    <recommendedName>
        <fullName evidence="4">GTP-binding protein</fullName>
    </recommendedName>
</protein>
<reference evidence="3" key="1">
    <citation type="journal article" date="2014" name="Front. Microbiol.">
        <title>High frequency of phylogenetically diverse reductive dehalogenase-homologous genes in deep subseafloor sedimentary metagenomes.</title>
        <authorList>
            <person name="Kawai M."/>
            <person name="Futagami T."/>
            <person name="Toyoda A."/>
            <person name="Takaki Y."/>
            <person name="Nishi S."/>
            <person name="Hori S."/>
            <person name="Arai W."/>
            <person name="Tsubouchi T."/>
            <person name="Morono Y."/>
            <person name="Uchiyama I."/>
            <person name="Ito T."/>
            <person name="Fujiyama A."/>
            <person name="Inagaki F."/>
            <person name="Takami H."/>
        </authorList>
    </citation>
    <scope>NUCLEOTIDE SEQUENCE</scope>
    <source>
        <strain evidence="3">Expedition CK06-06</strain>
    </source>
</reference>
<dbReference type="FunFam" id="3.40.50.300:FF:001329">
    <property type="entry name" value="Small GTP-binding protein, putative"/>
    <property type="match status" value="1"/>
</dbReference>
<dbReference type="InterPro" id="IPR005225">
    <property type="entry name" value="Small_GTP-bd"/>
</dbReference>
<sequence>MSESGRKFRFKVTVIGDGRVGKTSLIKKFTQGSFKKDYVKTIGAQFSVYDKKIEEDKIRLLFWDIAGQDNFHFLRPNFFKNSRAAIIVYSLEENKFGKESFEHISIWYDDIVKFCGNIPIVIFGNKVDLVDEDKLDNNKLKDIMNNDNFLGHYLTSAKTGKGVIESFNAIIETLYSKFKSLSAEL</sequence>
<accession>X1GDE3</accession>
<dbReference type="Pfam" id="PF00071">
    <property type="entry name" value="Ras"/>
    <property type="match status" value="1"/>
</dbReference>
<dbReference type="PANTHER" id="PTHR47977">
    <property type="entry name" value="RAS-RELATED PROTEIN RAB"/>
    <property type="match status" value="1"/>
</dbReference>
<evidence type="ECO:0000313" key="3">
    <source>
        <dbReference type="EMBL" id="GAH39614.1"/>
    </source>
</evidence>
<dbReference type="InterPro" id="IPR001806">
    <property type="entry name" value="Small_GTPase"/>
</dbReference>
<name>X1GDE3_9ZZZZ</name>
<dbReference type="NCBIfam" id="TIGR00231">
    <property type="entry name" value="small_GTP"/>
    <property type="match status" value="1"/>
</dbReference>
<gene>
    <name evidence="3" type="ORF">S03H2_13762</name>
</gene>
<dbReference type="PRINTS" id="PR00449">
    <property type="entry name" value="RASTRNSFRMNG"/>
</dbReference>
<dbReference type="PROSITE" id="PS51419">
    <property type="entry name" value="RAB"/>
    <property type="match status" value="1"/>
</dbReference>
<proteinExistence type="predicted"/>
<dbReference type="InterPro" id="IPR050227">
    <property type="entry name" value="Rab"/>
</dbReference>
<dbReference type="PROSITE" id="PS51420">
    <property type="entry name" value="RHO"/>
    <property type="match status" value="1"/>
</dbReference>
<dbReference type="SMART" id="SM00176">
    <property type="entry name" value="RAN"/>
    <property type="match status" value="1"/>
</dbReference>
<evidence type="ECO:0000256" key="2">
    <source>
        <dbReference type="ARBA" id="ARBA00023134"/>
    </source>
</evidence>
<dbReference type="EMBL" id="BARU01006980">
    <property type="protein sequence ID" value="GAH39614.1"/>
    <property type="molecule type" value="Genomic_DNA"/>
</dbReference>
<comment type="caution">
    <text evidence="3">The sequence shown here is derived from an EMBL/GenBank/DDBJ whole genome shotgun (WGS) entry which is preliminary data.</text>
</comment>
<dbReference type="Gene3D" id="3.40.50.300">
    <property type="entry name" value="P-loop containing nucleotide triphosphate hydrolases"/>
    <property type="match status" value="1"/>
</dbReference>
<organism evidence="3">
    <name type="scientific">marine sediment metagenome</name>
    <dbReference type="NCBI Taxonomy" id="412755"/>
    <lineage>
        <taxon>unclassified sequences</taxon>
        <taxon>metagenomes</taxon>
        <taxon>ecological metagenomes</taxon>
    </lineage>
</organism>
<dbReference type="SMART" id="SM00175">
    <property type="entry name" value="RAB"/>
    <property type="match status" value="1"/>
</dbReference>
<evidence type="ECO:0000256" key="1">
    <source>
        <dbReference type="ARBA" id="ARBA00022741"/>
    </source>
</evidence>
<dbReference type="SMART" id="SM00174">
    <property type="entry name" value="RHO"/>
    <property type="match status" value="1"/>
</dbReference>